<dbReference type="EMBL" id="VFPQ01000001">
    <property type="protein sequence ID" value="TQM73930.1"/>
    <property type="molecule type" value="Genomic_DNA"/>
</dbReference>
<dbReference type="Pfam" id="PF01243">
    <property type="entry name" value="PNPOx_N"/>
    <property type="match status" value="1"/>
</dbReference>
<dbReference type="InterPro" id="IPR011576">
    <property type="entry name" value="Pyridox_Oxase_N"/>
</dbReference>
<keyword evidence="1" id="KW-0560">Oxidoreductase</keyword>
<evidence type="ECO:0000259" key="2">
    <source>
        <dbReference type="Pfam" id="PF01243"/>
    </source>
</evidence>
<dbReference type="GO" id="GO:0016627">
    <property type="term" value="F:oxidoreductase activity, acting on the CH-CH group of donors"/>
    <property type="evidence" value="ECO:0007669"/>
    <property type="project" value="TreeGrafter"/>
</dbReference>
<dbReference type="GO" id="GO:0005829">
    <property type="term" value="C:cytosol"/>
    <property type="evidence" value="ECO:0007669"/>
    <property type="project" value="TreeGrafter"/>
</dbReference>
<organism evidence="3 4">
    <name type="scientific">Thermopolyspora flexuosa</name>
    <dbReference type="NCBI Taxonomy" id="103836"/>
    <lineage>
        <taxon>Bacteria</taxon>
        <taxon>Bacillati</taxon>
        <taxon>Actinomycetota</taxon>
        <taxon>Actinomycetes</taxon>
        <taxon>Streptosporangiales</taxon>
        <taxon>Streptosporangiaceae</taxon>
        <taxon>Thermopolyspora</taxon>
    </lineage>
</organism>
<accession>A0A543ITM9</accession>
<dbReference type="Proteomes" id="UP000319213">
    <property type="component" value="Unassembled WGS sequence"/>
</dbReference>
<dbReference type="PANTHER" id="PTHR35176:SF6">
    <property type="entry name" value="HEME OXYGENASE HI_0854-RELATED"/>
    <property type="match status" value="1"/>
</dbReference>
<dbReference type="InterPro" id="IPR052019">
    <property type="entry name" value="F420H2_bilvrd_red/Heme_oxyg"/>
</dbReference>
<dbReference type="AlphaFoldDB" id="A0A543ITM9"/>
<sequence>MHQRARIAMTEDEVAAFLAESHKLQLATVNRDGTPHLVPMFYALLDGRICFWTYAKSQKARNLERDPRVTCLVEAGEAYHELRGVMLYGTAERITDPERVLAVGLAVAGRMAGAGGAAPPREAIEHTARKRVAFAVHPTRVTSWDHRKPHGPSAG</sequence>
<keyword evidence="4" id="KW-1185">Reference proteome</keyword>
<comment type="caution">
    <text evidence="3">The sequence shown here is derived from an EMBL/GenBank/DDBJ whole genome shotgun (WGS) entry which is preliminary data.</text>
</comment>
<reference evidence="3 4" key="1">
    <citation type="submission" date="2019-06" db="EMBL/GenBank/DDBJ databases">
        <title>Sequencing the genomes of 1000 actinobacteria strains.</title>
        <authorList>
            <person name="Klenk H.-P."/>
        </authorList>
    </citation>
    <scope>NUCLEOTIDE SEQUENCE [LARGE SCALE GENOMIC DNA]</scope>
    <source>
        <strain evidence="3 4">DSM 43186</strain>
    </source>
</reference>
<dbReference type="OrthoDB" id="158738at2"/>
<dbReference type="InterPro" id="IPR012349">
    <property type="entry name" value="Split_barrel_FMN-bd"/>
</dbReference>
<dbReference type="SUPFAM" id="SSF50475">
    <property type="entry name" value="FMN-binding split barrel"/>
    <property type="match status" value="1"/>
</dbReference>
<dbReference type="NCBIfam" id="TIGR03618">
    <property type="entry name" value="Rv1155_F420"/>
    <property type="match status" value="1"/>
</dbReference>
<dbReference type="GO" id="GO:0070967">
    <property type="term" value="F:coenzyme F420 binding"/>
    <property type="evidence" value="ECO:0007669"/>
    <property type="project" value="TreeGrafter"/>
</dbReference>
<dbReference type="InterPro" id="IPR019920">
    <property type="entry name" value="F420-binding_dom_put"/>
</dbReference>
<evidence type="ECO:0000256" key="1">
    <source>
        <dbReference type="ARBA" id="ARBA00023002"/>
    </source>
</evidence>
<dbReference type="PANTHER" id="PTHR35176">
    <property type="entry name" value="HEME OXYGENASE HI_0854-RELATED"/>
    <property type="match status" value="1"/>
</dbReference>
<gene>
    <name evidence="3" type="ORF">FHX40_0588</name>
</gene>
<proteinExistence type="predicted"/>
<evidence type="ECO:0000313" key="3">
    <source>
        <dbReference type="EMBL" id="TQM73930.1"/>
    </source>
</evidence>
<protein>
    <submittedName>
        <fullName evidence="3">PPOX class probable F420-dependent enzyme</fullName>
    </submittedName>
</protein>
<dbReference type="RefSeq" id="WP_142258172.1">
    <property type="nucleotide sequence ID" value="NZ_BMPV01000008.1"/>
</dbReference>
<name>A0A543ITM9_9ACTN</name>
<evidence type="ECO:0000313" key="4">
    <source>
        <dbReference type="Proteomes" id="UP000319213"/>
    </source>
</evidence>
<feature type="domain" description="Pyridoxamine 5'-phosphate oxidase N-terminal" evidence="2">
    <location>
        <begin position="11"/>
        <end position="144"/>
    </location>
</feature>
<dbReference type="Gene3D" id="2.30.110.10">
    <property type="entry name" value="Electron Transport, Fmn-binding Protein, Chain A"/>
    <property type="match status" value="1"/>
</dbReference>